<name>A0A4Y2SSZ2_ARAVE</name>
<keyword evidence="3" id="KW-1185">Reference proteome</keyword>
<accession>A0A4Y2SSZ2</accession>
<proteinExistence type="predicted"/>
<gene>
    <name evidence="2" type="ORF">AVEN_3960_1</name>
</gene>
<protein>
    <submittedName>
        <fullName evidence="2">Uncharacterized protein</fullName>
    </submittedName>
</protein>
<evidence type="ECO:0000256" key="1">
    <source>
        <dbReference type="SAM" id="MobiDB-lite"/>
    </source>
</evidence>
<evidence type="ECO:0000313" key="3">
    <source>
        <dbReference type="Proteomes" id="UP000499080"/>
    </source>
</evidence>
<reference evidence="2 3" key="1">
    <citation type="journal article" date="2019" name="Sci. Rep.">
        <title>Orb-weaving spider Araneus ventricosus genome elucidates the spidroin gene catalogue.</title>
        <authorList>
            <person name="Kono N."/>
            <person name="Nakamura H."/>
            <person name="Ohtoshi R."/>
            <person name="Moran D.A.P."/>
            <person name="Shinohara A."/>
            <person name="Yoshida Y."/>
            <person name="Fujiwara M."/>
            <person name="Mori M."/>
            <person name="Tomita M."/>
            <person name="Arakawa K."/>
        </authorList>
    </citation>
    <scope>NUCLEOTIDE SEQUENCE [LARGE SCALE GENOMIC DNA]</scope>
</reference>
<sequence>MKRLSDGKSCTVSPFIFHDTSFGEDPSTTPRMGSDQRSYKAATVPPRAYHRHSFAVKTRAQIPRICGYRPSQLRLYLLLLLTHTSFGRHLVGQISSHSVFRLSGSK</sequence>
<comment type="caution">
    <text evidence="2">The sequence shown here is derived from an EMBL/GenBank/DDBJ whole genome shotgun (WGS) entry which is preliminary data.</text>
</comment>
<dbReference type="AlphaFoldDB" id="A0A4Y2SSZ2"/>
<feature type="region of interest" description="Disordered" evidence="1">
    <location>
        <begin position="20"/>
        <end position="43"/>
    </location>
</feature>
<evidence type="ECO:0000313" key="2">
    <source>
        <dbReference type="EMBL" id="GBN90339.1"/>
    </source>
</evidence>
<dbReference type="Proteomes" id="UP000499080">
    <property type="component" value="Unassembled WGS sequence"/>
</dbReference>
<dbReference type="EMBL" id="BGPR01023272">
    <property type="protein sequence ID" value="GBN90339.1"/>
    <property type="molecule type" value="Genomic_DNA"/>
</dbReference>
<organism evidence="2 3">
    <name type="scientific">Araneus ventricosus</name>
    <name type="common">Orbweaver spider</name>
    <name type="synonym">Epeira ventricosa</name>
    <dbReference type="NCBI Taxonomy" id="182803"/>
    <lineage>
        <taxon>Eukaryota</taxon>
        <taxon>Metazoa</taxon>
        <taxon>Ecdysozoa</taxon>
        <taxon>Arthropoda</taxon>
        <taxon>Chelicerata</taxon>
        <taxon>Arachnida</taxon>
        <taxon>Araneae</taxon>
        <taxon>Araneomorphae</taxon>
        <taxon>Entelegynae</taxon>
        <taxon>Araneoidea</taxon>
        <taxon>Araneidae</taxon>
        <taxon>Araneus</taxon>
    </lineage>
</organism>